<name>A0ACA9MLM2_9GLOM</name>
<dbReference type="Proteomes" id="UP000789860">
    <property type="component" value="Unassembled WGS sequence"/>
</dbReference>
<protein>
    <submittedName>
        <fullName evidence="1">8008_t:CDS:1</fullName>
    </submittedName>
</protein>
<dbReference type="EMBL" id="CAJVPM010012020">
    <property type="protein sequence ID" value="CAG8585521.1"/>
    <property type="molecule type" value="Genomic_DNA"/>
</dbReference>
<reference evidence="1" key="1">
    <citation type="submission" date="2021-06" db="EMBL/GenBank/DDBJ databases">
        <authorList>
            <person name="Kallberg Y."/>
            <person name="Tangrot J."/>
            <person name="Rosling A."/>
        </authorList>
    </citation>
    <scope>NUCLEOTIDE SEQUENCE</scope>
    <source>
        <strain evidence="1">AU212A</strain>
    </source>
</reference>
<evidence type="ECO:0000313" key="1">
    <source>
        <dbReference type="EMBL" id="CAG8585521.1"/>
    </source>
</evidence>
<sequence>MNRTEEIYKIHKNFTKEIELELIKKNNKTEYNDLEEFACTISNPISVRTKGRKSKRIKDFNDNTNISKGKNKKKQISQVEYNKSNNDNDINYK</sequence>
<organism evidence="1 2">
    <name type="scientific">Scutellospora calospora</name>
    <dbReference type="NCBI Taxonomy" id="85575"/>
    <lineage>
        <taxon>Eukaryota</taxon>
        <taxon>Fungi</taxon>
        <taxon>Fungi incertae sedis</taxon>
        <taxon>Mucoromycota</taxon>
        <taxon>Glomeromycotina</taxon>
        <taxon>Glomeromycetes</taxon>
        <taxon>Diversisporales</taxon>
        <taxon>Gigasporaceae</taxon>
        <taxon>Scutellospora</taxon>
    </lineage>
</organism>
<evidence type="ECO:0000313" key="2">
    <source>
        <dbReference type="Proteomes" id="UP000789860"/>
    </source>
</evidence>
<proteinExistence type="predicted"/>
<comment type="caution">
    <text evidence="1">The sequence shown here is derived from an EMBL/GenBank/DDBJ whole genome shotgun (WGS) entry which is preliminary data.</text>
</comment>
<feature type="non-terminal residue" evidence="1">
    <location>
        <position position="93"/>
    </location>
</feature>
<keyword evidence="2" id="KW-1185">Reference proteome</keyword>
<gene>
    <name evidence="1" type="ORF">SCALOS_LOCUS6374</name>
</gene>
<accession>A0ACA9MLM2</accession>